<dbReference type="PROSITE" id="PS51257">
    <property type="entry name" value="PROKAR_LIPOPROTEIN"/>
    <property type="match status" value="1"/>
</dbReference>
<feature type="compositionally biased region" description="Low complexity" evidence="1">
    <location>
        <begin position="71"/>
        <end position="81"/>
    </location>
</feature>
<dbReference type="Proteomes" id="UP000004840">
    <property type="component" value="Unassembled WGS sequence"/>
</dbReference>
<keyword evidence="2" id="KW-0732">Signal</keyword>
<gene>
    <name evidence="3" type="ORF">CCAS_10765</name>
</gene>
<accession>G7HZN2</accession>
<dbReference type="RefSeq" id="WP_006823101.1">
    <property type="nucleotide sequence ID" value="NZ_CAFW01000083.1"/>
</dbReference>
<sequence>MKRTFAIFAAATALTLSACGAPAEDEAAATSEDAVPTSTVTQVVTEEETEAPAETDGSDDGAEGETEDAEGTATGDAGTPPEDGETPQEPEQPEQPEQPDQTLEEFQEVMAQEMVNNGNIGDTFTIDGQPTELCVHGDGYGLNVVTAGANTSCEFAKSVMTATTGDTDPTQDNVRNSMPQTVRAGSPATNQAYDMDCSVDHRNLITCVGGDNAVVYMY</sequence>
<evidence type="ECO:0000256" key="2">
    <source>
        <dbReference type="SAM" id="SignalP"/>
    </source>
</evidence>
<dbReference type="AlphaFoldDB" id="G7HZN2"/>
<feature type="region of interest" description="Disordered" evidence="1">
    <location>
        <begin position="164"/>
        <end position="187"/>
    </location>
</feature>
<protein>
    <recommendedName>
        <fullName evidence="5">Secreted protein</fullName>
    </recommendedName>
</protein>
<reference evidence="3 4" key="1">
    <citation type="journal article" date="2012" name="J. Bacteriol.">
        <title>Genome Sequence of Corynebacterium casei UCMA 3821, Isolated from a Smear-Ripened Cheese.</title>
        <authorList>
            <person name="Monnet C."/>
            <person name="Loux V."/>
            <person name="Bento P."/>
            <person name="Gibrat J.F."/>
            <person name="Straub C."/>
            <person name="Bonnarme P."/>
            <person name="Landaud S."/>
            <person name="Irlinger F."/>
        </authorList>
    </citation>
    <scope>NUCLEOTIDE SEQUENCE [LARGE SCALE GENOMIC DNA]</scope>
    <source>
        <strain evidence="3 4">UCMA 3821</strain>
    </source>
</reference>
<feature type="compositionally biased region" description="Low complexity" evidence="1">
    <location>
        <begin position="22"/>
        <end position="44"/>
    </location>
</feature>
<evidence type="ECO:0000313" key="3">
    <source>
        <dbReference type="EMBL" id="CCE55647.1"/>
    </source>
</evidence>
<feature type="compositionally biased region" description="Acidic residues" evidence="1">
    <location>
        <begin position="45"/>
        <end position="70"/>
    </location>
</feature>
<evidence type="ECO:0000256" key="1">
    <source>
        <dbReference type="SAM" id="MobiDB-lite"/>
    </source>
</evidence>
<proteinExistence type="predicted"/>
<name>G7HZN2_9CORY</name>
<evidence type="ECO:0008006" key="5">
    <source>
        <dbReference type="Google" id="ProtNLM"/>
    </source>
</evidence>
<dbReference type="EMBL" id="CAFW01000083">
    <property type="protein sequence ID" value="CCE55647.1"/>
    <property type="molecule type" value="Genomic_DNA"/>
</dbReference>
<feature type="compositionally biased region" description="Acidic residues" evidence="1">
    <location>
        <begin position="82"/>
        <end position="94"/>
    </location>
</feature>
<feature type="region of interest" description="Disordered" evidence="1">
    <location>
        <begin position="22"/>
        <end position="100"/>
    </location>
</feature>
<feature type="signal peptide" evidence="2">
    <location>
        <begin position="1"/>
        <end position="23"/>
    </location>
</feature>
<organism evidence="3 4">
    <name type="scientific">Corynebacterium casei UCMA 3821</name>
    <dbReference type="NCBI Taxonomy" id="1110505"/>
    <lineage>
        <taxon>Bacteria</taxon>
        <taxon>Bacillati</taxon>
        <taxon>Actinomycetota</taxon>
        <taxon>Actinomycetes</taxon>
        <taxon>Mycobacteriales</taxon>
        <taxon>Corynebacteriaceae</taxon>
        <taxon>Corynebacterium</taxon>
    </lineage>
</organism>
<feature type="chain" id="PRO_5038507186" description="Secreted protein" evidence="2">
    <location>
        <begin position="24"/>
        <end position="218"/>
    </location>
</feature>
<feature type="compositionally biased region" description="Polar residues" evidence="1">
    <location>
        <begin position="164"/>
        <end position="180"/>
    </location>
</feature>
<evidence type="ECO:0000313" key="4">
    <source>
        <dbReference type="Proteomes" id="UP000004840"/>
    </source>
</evidence>
<comment type="caution">
    <text evidence="3">The sequence shown here is derived from an EMBL/GenBank/DDBJ whole genome shotgun (WGS) entry which is preliminary data.</text>
</comment>